<dbReference type="EMBL" id="CP001279">
    <property type="protein sequence ID" value="ACM92094.1"/>
    <property type="molecule type" value="Genomic_DNA"/>
</dbReference>
<keyword evidence="3" id="KW-1185">Reference proteome</keyword>
<dbReference type="RefSeq" id="WP_012663466.1">
    <property type="nucleotide sequence ID" value="NC_012115.1"/>
</dbReference>
<evidence type="ECO:0000313" key="3">
    <source>
        <dbReference type="Proteomes" id="UP000000448"/>
    </source>
</evidence>
<dbReference type="OrthoDB" id="5339624at2"/>
<reference evidence="2 3" key="1">
    <citation type="journal article" date="2009" name="PLoS Genet.">
        <title>Adaptations to submarine hydrothermal environments exemplified by the genome of Nautilia profundicola.</title>
        <authorList>
            <person name="Campbell B.J."/>
            <person name="Smith J.L."/>
            <person name="Hanson T.E."/>
            <person name="Klotz M.G."/>
            <person name="Stein L.Y."/>
            <person name="Lee C.K."/>
            <person name="Wu D."/>
            <person name="Robinson J.M."/>
            <person name="Khouri H.M."/>
            <person name="Eisen J.A."/>
            <person name="Cary S.C."/>
        </authorList>
    </citation>
    <scope>NUCLEOTIDE SEQUENCE [LARGE SCALE GENOMIC DNA]</scope>
    <source>
        <strain evidence="3">ATCC BAA-1463 / DSM 18972 / AmH</strain>
    </source>
</reference>
<evidence type="ECO:0000313" key="2">
    <source>
        <dbReference type="EMBL" id="ACM92094.1"/>
    </source>
</evidence>
<feature type="transmembrane region" description="Helical" evidence="1">
    <location>
        <begin position="7"/>
        <end position="27"/>
    </location>
</feature>
<keyword evidence="1" id="KW-0812">Transmembrane</keyword>
<accession>B9L5V3</accession>
<sequence>MRGENFIFFLASCGFFIGIIFSILHSLDFQEFLYATILITAIFYLLGLATVTFFIKYLDIKKVIYFNKHEIDEILDIQIKELEKKEDFILESYEFIKQVEEEELKLLKNKS</sequence>
<organism evidence="2 3">
    <name type="scientific">Nautilia profundicola (strain ATCC BAA-1463 / DSM 18972 / AmH)</name>
    <dbReference type="NCBI Taxonomy" id="598659"/>
    <lineage>
        <taxon>Bacteria</taxon>
        <taxon>Pseudomonadati</taxon>
        <taxon>Campylobacterota</taxon>
        <taxon>Epsilonproteobacteria</taxon>
        <taxon>Nautiliales</taxon>
        <taxon>Nautiliaceae</taxon>
        <taxon>Nautilia</taxon>
    </lineage>
</organism>
<gene>
    <name evidence="2" type="ordered locus">NAMH_1348</name>
</gene>
<name>B9L5V3_NAUPA</name>
<feature type="transmembrane region" description="Helical" evidence="1">
    <location>
        <begin position="33"/>
        <end position="58"/>
    </location>
</feature>
<dbReference type="HOGENOM" id="CLU_164827_0_0_7"/>
<keyword evidence="1" id="KW-0472">Membrane</keyword>
<dbReference type="AlphaFoldDB" id="B9L5V3"/>
<dbReference type="KEGG" id="nam:NAMH_1348"/>
<proteinExistence type="predicted"/>
<evidence type="ECO:0000256" key="1">
    <source>
        <dbReference type="SAM" id="Phobius"/>
    </source>
</evidence>
<protein>
    <submittedName>
        <fullName evidence="2">Membrane protein</fullName>
    </submittedName>
</protein>
<dbReference type="Proteomes" id="UP000000448">
    <property type="component" value="Chromosome"/>
</dbReference>
<dbReference type="STRING" id="598659.NAMH_1348"/>
<keyword evidence="1" id="KW-1133">Transmembrane helix</keyword>